<dbReference type="GO" id="GO:0003910">
    <property type="term" value="F:DNA ligase (ATP) activity"/>
    <property type="evidence" value="ECO:0007669"/>
    <property type="project" value="InterPro"/>
</dbReference>
<dbReference type="EMBL" id="VNJI01000038">
    <property type="protein sequence ID" value="TVY07351.1"/>
    <property type="molecule type" value="Genomic_DNA"/>
</dbReference>
<protein>
    <recommendedName>
        <fullName evidence="1">ATP-dependent DNA ligase family profile domain-containing protein</fullName>
    </recommendedName>
</protein>
<gene>
    <name evidence="2" type="ORF">FPZ49_24215</name>
</gene>
<dbReference type="Gene3D" id="3.30.470.30">
    <property type="entry name" value="DNA ligase/mRNA capping enzyme"/>
    <property type="match status" value="1"/>
</dbReference>
<dbReference type="SUPFAM" id="SSF56091">
    <property type="entry name" value="DNA ligase/mRNA capping enzyme, catalytic domain"/>
    <property type="match status" value="1"/>
</dbReference>
<reference evidence="2 3" key="1">
    <citation type="submission" date="2019-07" db="EMBL/GenBank/DDBJ databases">
        <authorList>
            <person name="Kim J."/>
        </authorList>
    </citation>
    <scope>NUCLEOTIDE SEQUENCE [LARGE SCALE GENOMIC DNA]</scope>
    <source>
        <strain evidence="2 3">JC52</strain>
    </source>
</reference>
<dbReference type="AlphaFoldDB" id="A0A559K5C8"/>
<comment type="caution">
    <text evidence="2">The sequence shown here is derived from an EMBL/GenBank/DDBJ whole genome shotgun (WGS) entry which is preliminary data.</text>
</comment>
<organism evidence="2 3">
    <name type="scientific">Paenibacillus cremeus</name>
    <dbReference type="NCBI Taxonomy" id="2163881"/>
    <lineage>
        <taxon>Bacteria</taxon>
        <taxon>Bacillati</taxon>
        <taxon>Bacillota</taxon>
        <taxon>Bacilli</taxon>
        <taxon>Bacillales</taxon>
        <taxon>Paenibacillaceae</taxon>
        <taxon>Paenibacillus</taxon>
    </lineage>
</organism>
<dbReference type="RefSeq" id="WP_144851875.1">
    <property type="nucleotide sequence ID" value="NZ_VNJI01000038.1"/>
</dbReference>
<evidence type="ECO:0000313" key="2">
    <source>
        <dbReference type="EMBL" id="TVY07351.1"/>
    </source>
</evidence>
<sequence>MASTAVISLKPMLLHKSTAPLAGDYIHQLKYDGFRCLLHVGSCGKIKLYTRQQNDCTLSFPEFAGVQLPEGTILDGEMIALGEDGKPVLKPCPVLKKGRNKKNLIE</sequence>
<dbReference type="Pfam" id="PF01068">
    <property type="entry name" value="DNA_ligase_A_M"/>
    <property type="match status" value="1"/>
</dbReference>
<evidence type="ECO:0000259" key="1">
    <source>
        <dbReference type="Pfam" id="PF01068"/>
    </source>
</evidence>
<dbReference type="InterPro" id="IPR012310">
    <property type="entry name" value="DNA_ligase_ATP-dep_cent"/>
</dbReference>
<dbReference type="GO" id="GO:0006310">
    <property type="term" value="P:DNA recombination"/>
    <property type="evidence" value="ECO:0007669"/>
    <property type="project" value="InterPro"/>
</dbReference>
<name>A0A559K5C8_9BACL</name>
<dbReference type="Proteomes" id="UP000317036">
    <property type="component" value="Unassembled WGS sequence"/>
</dbReference>
<dbReference type="GO" id="GO:0005524">
    <property type="term" value="F:ATP binding"/>
    <property type="evidence" value="ECO:0007669"/>
    <property type="project" value="InterPro"/>
</dbReference>
<dbReference type="GO" id="GO:0006281">
    <property type="term" value="P:DNA repair"/>
    <property type="evidence" value="ECO:0007669"/>
    <property type="project" value="InterPro"/>
</dbReference>
<keyword evidence="3" id="KW-1185">Reference proteome</keyword>
<proteinExistence type="predicted"/>
<evidence type="ECO:0000313" key="3">
    <source>
        <dbReference type="Proteomes" id="UP000317036"/>
    </source>
</evidence>
<accession>A0A559K5C8</accession>
<dbReference type="OrthoDB" id="5503604at2"/>
<feature type="domain" description="ATP-dependent DNA ligase family profile" evidence="1">
    <location>
        <begin position="23"/>
        <end position="88"/>
    </location>
</feature>